<dbReference type="InterPro" id="IPR036737">
    <property type="entry name" value="OmpA-like_sf"/>
</dbReference>
<dbReference type="Gene3D" id="3.30.1330.60">
    <property type="entry name" value="OmpA-like domain"/>
    <property type="match status" value="1"/>
</dbReference>
<sequence length="129" mass="13288">MPPLASPDVRLEPSGTGVRVVFLRGMFLPDSTTLTPDGRRQLESWGQLLRGKDVRVTVLGHGVTTPDGPATGGSTTAVARAAAAAEVLADAAGKPLTAFALRSAEQSDVPHPGGDPALNRTVTLQVDLP</sequence>
<organism evidence="1 2">
    <name type="scientific">Lentzea guizhouensis</name>
    <dbReference type="NCBI Taxonomy" id="1586287"/>
    <lineage>
        <taxon>Bacteria</taxon>
        <taxon>Bacillati</taxon>
        <taxon>Actinomycetota</taxon>
        <taxon>Actinomycetes</taxon>
        <taxon>Pseudonocardiales</taxon>
        <taxon>Pseudonocardiaceae</taxon>
        <taxon>Lentzea</taxon>
    </lineage>
</organism>
<dbReference type="EMBL" id="CP016793">
    <property type="protein sequence ID" value="ANZ41585.1"/>
    <property type="molecule type" value="Genomic_DNA"/>
</dbReference>
<dbReference type="Proteomes" id="UP000093053">
    <property type="component" value="Chromosome"/>
</dbReference>
<dbReference type="STRING" id="1586287.BBK82_42190"/>
<name>A0A1B2HV82_9PSEU</name>
<gene>
    <name evidence="1" type="ORF">BBK82_42190</name>
</gene>
<proteinExistence type="predicted"/>
<accession>A0A1B2HV82</accession>
<evidence type="ECO:0008006" key="3">
    <source>
        <dbReference type="Google" id="ProtNLM"/>
    </source>
</evidence>
<keyword evidence="2" id="KW-1185">Reference proteome</keyword>
<dbReference type="KEGG" id="led:BBK82_42190"/>
<dbReference type="SUPFAM" id="SSF103088">
    <property type="entry name" value="OmpA-like"/>
    <property type="match status" value="1"/>
</dbReference>
<dbReference type="AlphaFoldDB" id="A0A1B2HV82"/>
<evidence type="ECO:0000313" key="1">
    <source>
        <dbReference type="EMBL" id="ANZ41585.1"/>
    </source>
</evidence>
<protein>
    <recommendedName>
        <fullName evidence="3">OmpA-like domain-containing protein</fullName>
    </recommendedName>
</protein>
<evidence type="ECO:0000313" key="2">
    <source>
        <dbReference type="Proteomes" id="UP000093053"/>
    </source>
</evidence>
<reference evidence="1 2" key="1">
    <citation type="submission" date="2016-07" db="EMBL/GenBank/DDBJ databases">
        <title>Complete genome sequence of the Lentzea guizhouensis DHS C013.</title>
        <authorList>
            <person name="Cao C."/>
        </authorList>
    </citation>
    <scope>NUCLEOTIDE SEQUENCE [LARGE SCALE GENOMIC DNA]</scope>
    <source>
        <strain evidence="1 2">DHS C013</strain>
    </source>
</reference>